<feature type="compositionally biased region" description="Basic and acidic residues" evidence="1">
    <location>
        <begin position="597"/>
        <end position="611"/>
    </location>
</feature>
<proteinExistence type="predicted"/>
<organism evidence="2 3">
    <name type="scientific">Monosporascus cannonballus</name>
    <dbReference type="NCBI Taxonomy" id="155416"/>
    <lineage>
        <taxon>Eukaryota</taxon>
        <taxon>Fungi</taxon>
        <taxon>Dikarya</taxon>
        <taxon>Ascomycota</taxon>
        <taxon>Pezizomycotina</taxon>
        <taxon>Sordariomycetes</taxon>
        <taxon>Xylariomycetidae</taxon>
        <taxon>Xylariales</taxon>
        <taxon>Xylariales incertae sedis</taxon>
        <taxon>Monosporascus</taxon>
    </lineage>
</organism>
<feature type="compositionally biased region" description="Acidic residues" evidence="1">
    <location>
        <begin position="58"/>
        <end position="72"/>
    </location>
</feature>
<dbReference type="InterPro" id="IPR006121">
    <property type="entry name" value="HMA_dom"/>
</dbReference>
<feature type="region of interest" description="Disordered" evidence="1">
    <location>
        <begin position="858"/>
        <end position="886"/>
    </location>
</feature>
<feature type="compositionally biased region" description="Acidic residues" evidence="1">
    <location>
        <begin position="28"/>
        <end position="37"/>
    </location>
</feature>
<dbReference type="CDD" id="cd00371">
    <property type="entry name" value="HMA"/>
    <property type="match status" value="1"/>
</dbReference>
<feature type="region of interest" description="Disordered" evidence="1">
    <location>
        <begin position="710"/>
        <end position="785"/>
    </location>
</feature>
<dbReference type="Proteomes" id="UP000294003">
    <property type="component" value="Unassembled WGS sequence"/>
</dbReference>
<name>A0ABY0HGU6_9PEZI</name>
<feature type="compositionally biased region" description="Basic residues" evidence="1">
    <location>
        <begin position="1"/>
        <end position="10"/>
    </location>
</feature>
<sequence length="940" mass="104748">MSSRQLRKLQKQRELATLETRNPAAGAESEEESEDDQPVLRPKANAFARFAALGGMDDVQEDDEEDDNDEGGPAEPAKTPTRGEPERTETPRSASSKKSKKKKKKSKRVEPAAAAKEPPAPKNEIDEIDRAIQELNLAKKQTGSSGAEADVTALKAYERICELLRINTHHLKVINEMRHLFGRDAITAAQNEEEEEQARNRRNRQQLQNQVGLETYLKGQPGQALPEVTLRRNPFLPGKDTWPRASTEGLTMQKIEDGSEAGTVEFTFAHDKGYNALERQFFALVQMYDPMQLVHFLHRHPYHISSLIQVSKVAKQDQNSALSADLCERALFTFGRVSLSAFRQKLEEGKARLAFRRPENRQFWLAGYHYLKSLVMKGTYRTALEWSKLLLSMDLTDPYGIIHFIHPLAIRAHESKWFVDFCDSEALDECDTAQDYIRQTLVLARLQQKDTAGAKALLIEGMERIPWLYSSLFRALNLDIPKAIWGMQPRNQHENLFVELYIHQAKSLWDNAQATSLLKEVAARARKPDWSSFATTPLAGRNAARFVYLDNTPALMGLVPGGMLSESPNWEFDPLPPPLEDNIFSHDSQKLPWNPPDPDRDGYGDSGREHIELRVPRDPQQLRRFLDRIRREGAPRDVQRVIEQAIGQAVAPAAAGEMDPSADDDGDDEDGDEGDDHEFVLRGEPANLGPGGIGRLFQAFMGMIGAGPPGAALPDDGDGDSDIDFTAMPGRFVDDGEDTDDEMPPLMPADVQRRGGAPRDDDGDNDPNDIPGSMPGGLIKSAPSPPEELFNTRVKNIKSWVLSSLWSTLKVVYLNHFRTRLAVKMSEHTYKFNVTMSCGGCSGAINRVLGKLEGEFASCPSRPSRPSFVPASPDYDSPPPRPSRSLRVKSYDVSLEKQEALVVAEPSLDYETVLRTIKKTGKKVNSGEADGEAKSVELAE</sequence>
<feature type="region of interest" description="Disordered" evidence="1">
    <location>
        <begin position="569"/>
        <end position="611"/>
    </location>
</feature>
<dbReference type="PANTHER" id="PTHR22684">
    <property type="entry name" value="NULP1-RELATED"/>
    <property type="match status" value="1"/>
</dbReference>
<feature type="compositionally biased region" description="Basic and acidic residues" evidence="1">
    <location>
        <begin position="81"/>
        <end position="90"/>
    </location>
</feature>
<dbReference type="EMBL" id="QJNS01000020">
    <property type="protein sequence ID" value="RYO93152.1"/>
    <property type="molecule type" value="Genomic_DNA"/>
</dbReference>
<feature type="compositionally biased region" description="Basic and acidic residues" evidence="1">
    <location>
        <begin position="751"/>
        <end position="760"/>
    </location>
</feature>
<dbReference type="PANTHER" id="PTHR22684:SF0">
    <property type="entry name" value="RIBOSOME QUALITY CONTROL COMPLEX SUBUNIT TCF25"/>
    <property type="match status" value="1"/>
</dbReference>
<feature type="region of interest" description="Disordered" evidence="1">
    <location>
        <begin position="921"/>
        <end position="940"/>
    </location>
</feature>
<evidence type="ECO:0000256" key="1">
    <source>
        <dbReference type="SAM" id="MobiDB-lite"/>
    </source>
</evidence>
<gene>
    <name evidence="2" type="ORF">DL762_001279</name>
</gene>
<evidence type="ECO:0000313" key="3">
    <source>
        <dbReference type="Proteomes" id="UP000294003"/>
    </source>
</evidence>
<reference evidence="2 3" key="1">
    <citation type="submission" date="2018-06" db="EMBL/GenBank/DDBJ databases">
        <title>Complete Genomes of Monosporascus.</title>
        <authorList>
            <person name="Robinson A.J."/>
            <person name="Natvig D.O."/>
        </authorList>
    </citation>
    <scope>NUCLEOTIDE SEQUENCE [LARGE SCALE GENOMIC DNA]</scope>
    <source>
        <strain evidence="2 3">CBS 609.92</strain>
    </source>
</reference>
<evidence type="ECO:0008006" key="4">
    <source>
        <dbReference type="Google" id="ProtNLM"/>
    </source>
</evidence>
<feature type="region of interest" description="Disordered" evidence="1">
    <location>
        <begin position="649"/>
        <end position="688"/>
    </location>
</feature>
<comment type="caution">
    <text evidence="2">The sequence shown here is derived from an EMBL/GenBank/DDBJ whole genome shotgun (WGS) entry which is preliminary data.</text>
</comment>
<accession>A0ABY0HGU6</accession>
<keyword evidence="3" id="KW-1185">Reference proteome</keyword>
<feature type="region of interest" description="Disordered" evidence="1">
    <location>
        <begin position="1"/>
        <end position="125"/>
    </location>
</feature>
<feature type="compositionally biased region" description="Basic residues" evidence="1">
    <location>
        <begin position="95"/>
        <end position="107"/>
    </location>
</feature>
<feature type="compositionally biased region" description="Acidic residues" evidence="1">
    <location>
        <begin position="660"/>
        <end position="676"/>
    </location>
</feature>
<dbReference type="InterPro" id="IPR006994">
    <property type="entry name" value="TCF25/Rqc1"/>
</dbReference>
<evidence type="ECO:0000313" key="2">
    <source>
        <dbReference type="EMBL" id="RYO93152.1"/>
    </source>
</evidence>
<protein>
    <recommendedName>
        <fullName evidence="4">HMA domain-containing protein</fullName>
    </recommendedName>
</protein>
<feature type="compositionally biased region" description="Basic and acidic residues" evidence="1">
    <location>
        <begin position="931"/>
        <end position="940"/>
    </location>
</feature>
<dbReference type="Gene3D" id="3.30.70.100">
    <property type="match status" value="1"/>
</dbReference>
<dbReference type="Pfam" id="PF04910">
    <property type="entry name" value="Tcf25"/>
    <property type="match status" value="1"/>
</dbReference>